<feature type="transmembrane region" description="Helical" evidence="12">
    <location>
        <begin position="117"/>
        <end position="141"/>
    </location>
</feature>
<evidence type="ECO:0000256" key="12">
    <source>
        <dbReference type="SAM" id="Phobius"/>
    </source>
</evidence>
<evidence type="ECO:0000256" key="8">
    <source>
        <dbReference type="ARBA" id="ARBA00023065"/>
    </source>
</evidence>
<organism evidence="13 14">
    <name type="scientific">Aurantibacter aestuarii</name>
    <dbReference type="NCBI Taxonomy" id="1266046"/>
    <lineage>
        <taxon>Bacteria</taxon>
        <taxon>Pseudomonadati</taxon>
        <taxon>Bacteroidota</taxon>
        <taxon>Flavobacteriia</taxon>
        <taxon>Flavobacteriales</taxon>
        <taxon>Flavobacteriaceae</taxon>
        <taxon>Aurantibacter</taxon>
    </lineage>
</organism>
<feature type="transmembrane region" description="Helical" evidence="12">
    <location>
        <begin position="6"/>
        <end position="22"/>
    </location>
</feature>
<protein>
    <submittedName>
        <fullName evidence="13">Sodium:solute symporter</fullName>
    </submittedName>
</protein>
<evidence type="ECO:0000256" key="2">
    <source>
        <dbReference type="ARBA" id="ARBA00006434"/>
    </source>
</evidence>
<dbReference type="GO" id="GO:0015293">
    <property type="term" value="F:symporter activity"/>
    <property type="evidence" value="ECO:0007669"/>
    <property type="project" value="TreeGrafter"/>
</dbReference>
<feature type="transmembrane region" description="Helical" evidence="12">
    <location>
        <begin position="147"/>
        <end position="167"/>
    </location>
</feature>
<dbReference type="RefSeq" id="WP_106463506.1">
    <property type="nucleotide sequence ID" value="NZ_PXOQ01000009.1"/>
</dbReference>
<dbReference type="CDD" id="cd11494">
    <property type="entry name" value="SLC5sbd_NIS-like_u2"/>
    <property type="match status" value="1"/>
</dbReference>
<keyword evidence="7" id="KW-0915">Sodium</keyword>
<evidence type="ECO:0000256" key="4">
    <source>
        <dbReference type="ARBA" id="ARBA00022475"/>
    </source>
</evidence>
<evidence type="ECO:0000256" key="6">
    <source>
        <dbReference type="ARBA" id="ARBA00022989"/>
    </source>
</evidence>
<dbReference type="GO" id="GO:0005886">
    <property type="term" value="C:plasma membrane"/>
    <property type="evidence" value="ECO:0007669"/>
    <property type="project" value="UniProtKB-SubCell"/>
</dbReference>
<evidence type="ECO:0000256" key="3">
    <source>
        <dbReference type="ARBA" id="ARBA00022448"/>
    </source>
</evidence>
<dbReference type="GO" id="GO:0006814">
    <property type="term" value="P:sodium ion transport"/>
    <property type="evidence" value="ECO:0007669"/>
    <property type="project" value="UniProtKB-KW"/>
</dbReference>
<comment type="subcellular location">
    <subcellularLocation>
        <location evidence="1">Cell membrane</location>
        <topology evidence="1">Multi-pass membrane protein</topology>
    </subcellularLocation>
</comment>
<feature type="transmembrane region" description="Helical" evidence="12">
    <location>
        <begin position="231"/>
        <end position="250"/>
    </location>
</feature>
<reference evidence="13 14" key="1">
    <citation type="submission" date="2018-03" db="EMBL/GenBank/DDBJ databases">
        <title>Mesoflavibacter sp. HG37 and Mesoflavibacter sp. HG96 sp.nov., two marine bacteria isolated from seawater of Western Pacific Ocean.</title>
        <authorList>
            <person name="Cheng H."/>
            <person name="Wu Y.-H."/>
            <person name="Guo L.-L."/>
            <person name="Xu X.-W."/>
        </authorList>
    </citation>
    <scope>NUCLEOTIDE SEQUENCE [LARGE SCALE GENOMIC DNA]</scope>
    <source>
        <strain evidence="13 14">KCTC 32269</strain>
    </source>
</reference>
<feature type="transmembrane region" description="Helical" evidence="12">
    <location>
        <begin position="563"/>
        <end position="580"/>
    </location>
</feature>
<dbReference type="Gene3D" id="1.20.1730.10">
    <property type="entry name" value="Sodium/glucose cotransporter"/>
    <property type="match status" value="1"/>
</dbReference>
<feature type="transmembrane region" description="Helical" evidence="12">
    <location>
        <begin position="505"/>
        <end position="526"/>
    </location>
</feature>
<keyword evidence="3" id="KW-0813">Transport</keyword>
<keyword evidence="5 12" id="KW-0812">Transmembrane</keyword>
<dbReference type="Proteomes" id="UP000238426">
    <property type="component" value="Unassembled WGS sequence"/>
</dbReference>
<keyword evidence="8" id="KW-0406">Ion transport</keyword>
<keyword evidence="4" id="KW-1003">Cell membrane</keyword>
<evidence type="ECO:0000256" key="10">
    <source>
        <dbReference type="ARBA" id="ARBA00023201"/>
    </source>
</evidence>
<evidence type="ECO:0000256" key="9">
    <source>
        <dbReference type="ARBA" id="ARBA00023136"/>
    </source>
</evidence>
<feature type="transmembrane region" description="Helical" evidence="12">
    <location>
        <begin position="271"/>
        <end position="296"/>
    </location>
</feature>
<dbReference type="Pfam" id="PF00474">
    <property type="entry name" value="SSF"/>
    <property type="match status" value="2"/>
</dbReference>
<comment type="caution">
    <text evidence="13">The sequence shown here is derived from an EMBL/GenBank/DDBJ whole genome shotgun (WGS) entry which is preliminary data.</text>
</comment>
<dbReference type="OrthoDB" id="9803597at2"/>
<accession>A0A2T1N934</accession>
<keyword evidence="10" id="KW-0739">Sodium transport</keyword>
<dbReference type="PANTHER" id="PTHR42985">
    <property type="entry name" value="SODIUM-COUPLED MONOCARBOXYLATE TRANSPORTER"/>
    <property type="match status" value="1"/>
</dbReference>
<sequence>MQTVDWIVLIGTLLTIVIYGTYQTRGSKNVQDYLKGGNTSPWWTIGLSVMATQASAITFLSTPGQAFNDGMGFVQFYFGLPIAMVIICMVFIPLYHRLKVYTAYEFLEKRFDKKTRTLTAVLFLIQRGLAAGITIFAPAIILSAVLGWNLLLLNVIIGILVIIYTVSGGTKAVNVTQKHQMVVIFTGMVIAFVLIVLKLPDNITFGKAIEIAGASGKMEVLDFSFDLNNRYTVWSGLIGGTFLMLSYFGTDQSQVQRYLSGKSVKEMQLGLIFNGLLKVPMQFFILLVGVMVFVFYQFNEAPLNFNPTATEVVLDSDYAREYRTIIDEQNVLFERKKKVLTNNATDNSLDVLAINERVERNREKARELIDKAGADKNIKVESNDKDYVFIHFILNNLPKGLIGLLLAVILSAAMSSTASELNALASTTTIDLYQNDKNKKEDQRMLSASRKFTLLWGILAIGVACVANLAENLIQLVNIIGSIFYGNVLGIFLLAFFFKHVKANAVFISALITQLIIIGLFLLNAYEYINLPFLWLNFVGCFLAIIIALILSLKDSNTKSKGLLVLFTTILCVFGYLIYLNSI</sequence>
<dbReference type="InterPro" id="IPR051163">
    <property type="entry name" value="Sodium:Solute_Symporter_SSF"/>
</dbReference>
<dbReference type="PROSITE" id="PS50283">
    <property type="entry name" value="NA_SOLUT_SYMP_3"/>
    <property type="match status" value="1"/>
</dbReference>
<keyword evidence="14" id="KW-1185">Reference proteome</keyword>
<evidence type="ECO:0000313" key="13">
    <source>
        <dbReference type="EMBL" id="PSG88368.1"/>
    </source>
</evidence>
<dbReference type="PANTHER" id="PTHR42985:SF40">
    <property type="entry name" value="LD47995P-RELATED"/>
    <property type="match status" value="1"/>
</dbReference>
<feature type="transmembrane region" description="Helical" evidence="12">
    <location>
        <begin position="179"/>
        <end position="197"/>
    </location>
</feature>
<comment type="similarity">
    <text evidence="2 11">Belongs to the sodium:solute symporter (SSF) (TC 2.A.21) family.</text>
</comment>
<feature type="transmembrane region" description="Helical" evidence="12">
    <location>
        <begin position="74"/>
        <end position="96"/>
    </location>
</feature>
<name>A0A2T1N934_9FLAO</name>
<feature type="transmembrane region" description="Helical" evidence="12">
    <location>
        <begin position="388"/>
        <end position="410"/>
    </location>
</feature>
<gene>
    <name evidence="13" type="ORF">C7H52_08690</name>
</gene>
<evidence type="ECO:0000256" key="5">
    <source>
        <dbReference type="ARBA" id="ARBA00022692"/>
    </source>
</evidence>
<dbReference type="InterPro" id="IPR038377">
    <property type="entry name" value="Na/Glc_symporter_sf"/>
</dbReference>
<evidence type="ECO:0000313" key="14">
    <source>
        <dbReference type="Proteomes" id="UP000238426"/>
    </source>
</evidence>
<dbReference type="AlphaFoldDB" id="A0A2T1N934"/>
<evidence type="ECO:0000256" key="1">
    <source>
        <dbReference type="ARBA" id="ARBA00004651"/>
    </source>
</evidence>
<evidence type="ECO:0000256" key="11">
    <source>
        <dbReference type="RuleBase" id="RU362091"/>
    </source>
</evidence>
<dbReference type="EMBL" id="PXOQ01000009">
    <property type="protein sequence ID" value="PSG88368.1"/>
    <property type="molecule type" value="Genomic_DNA"/>
</dbReference>
<feature type="transmembrane region" description="Helical" evidence="12">
    <location>
        <begin position="476"/>
        <end position="498"/>
    </location>
</feature>
<feature type="transmembrane region" description="Helical" evidence="12">
    <location>
        <begin position="42"/>
        <end position="62"/>
    </location>
</feature>
<feature type="transmembrane region" description="Helical" evidence="12">
    <location>
        <begin position="532"/>
        <end position="551"/>
    </location>
</feature>
<keyword evidence="6 12" id="KW-1133">Transmembrane helix</keyword>
<evidence type="ECO:0000256" key="7">
    <source>
        <dbReference type="ARBA" id="ARBA00023053"/>
    </source>
</evidence>
<dbReference type="InterPro" id="IPR001734">
    <property type="entry name" value="Na/solute_symporter"/>
</dbReference>
<feature type="transmembrane region" description="Helical" evidence="12">
    <location>
        <begin position="452"/>
        <end position="470"/>
    </location>
</feature>
<proteinExistence type="inferred from homology"/>
<keyword evidence="9 12" id="KW-0472">Membrane</keyword>